<dbReference type="EMBL" id="JBJQND010000003">
    <property type="protein sequence ID" value="KAL3883200.1"/>
    <property type="molecule type" value="Genomic_DNA"/>
</dbReference>
<dbReference type="AlphaFoldDB" id="A0ABD3XBU0"/>
<dbReference type="SUPFAM" id="SSF56436">
    <property type="entry name" value="C-type lectin-like"/>
    <property type="match status" value="1"/>
</dbReference>
<dbReference type="InterPro" id="IPR016186">
    <property type="entry name" value="C-type_lectin-like/link_sf"/>
</dbReference>
<comment type="caution">
    <text evidence="4">The sequence shown here is derived from an EMBL/GenBank/DDBJ whole genome shotgun (WGS) entry which is preliminary data.</text>
</comment>
<dbReference type="EMBL" id="JBJQND010000003">
    <property type="protein sequence ID" value="KAL3883167.1"/>
    <property type="molecule type" value="Genomic_DNA"/>
</dbReference>
<evidence type="ECO:0000313" key="5">
    <source>
        <dbReference type="Proteomes" id="UP001634394"/>
    </source>
</evidence>
<evidence type="ECO:0000259" key="2">
    <source>
        <dbReference type="Pfam" id="PF00059"/>
    </source>
</evidence>
<name>A0ABD3XBU0_SINWO</name>
<dbReference type="InterPro" id="IPR016187">
    <property type="entry name" value="CTDL_fold"/>
</dbReference>
<dbReference type="CDD" id="cd00037">
    <property type="entry name" value="CLECT"/>
    <property type="match status" value="1"/>
</dbReference>
<organism evidence="4 5">
    <name type="scientific">Sinanodonta woodiana</name>
    <name type="common">Chinese pond mussel</name>
    <name type="synonym">Anodonta woodiana</name>
    <dbReference type="NCBI Taxonomy" id="1069815"/>
    <lineage>
        <taxon>Eukaryota</taxon>
        <taxon>Metazoa</taxon>
        <taxon>Spiralia</taxon>
        <taxon>Lophotrochozoa</taxon>
        <taxon>Mollusca</taxon>
        <taxon>Bivalvia</taxon>
        <taxon>Autobranchia</taxon>
        <taxon>Heteroconchia</taxon>
        <taxon>Palaeoheterodonta</taxon>
        <taxon>Unionida</taxon>
        <taxon>Unionoidea</taxon>
        <taxon>Unionidae</taxon>
        <taxon>Unioninae</taxon>
        <taxon>Sinanodonta</taxon>
    </lineage>
</organism>
<keyword evidence="5" id="KW-1185">Reference proteome</keyword>
<keyword evidence="1" id="KW-0732">Signal</keyword>
<dbReference type="Gene3D" id="3.10.100.10">
    <property type="entry name" value="Mannose-Binding Protein A, subunit A"/>
    <property type="match status" value="1"/>
</dbReference>
<reference evidence="4 5" key="1">
    <citation type="submission" date="2024-11" db="EMBL/GenBank/DDBJ databases">
        <title>Chromosome-level genome assembly of the freshwater bivalve Anodonta woodiana.</title>
        <authorList>
            <person name="Chen X."/>
        </authorList>
    </citation>
    <scope>NUCLEOTIDE SEQUENCE [LARGE SCALE GENOMIC DNA]</scope>
    <source>
        <strain evidence="4">MN2024</strain>
        <tissue evidence="4">Gills</tissue>
    </source>
</reference>
<evidence type="ECO:0000256" key="1">
    <source>
        <dbReference type="SAM" id="SignalP"/>
    </source>
</evidence>
<feature type="chain" id="PRO_5044725250" description="C-type lectin domain-containing protein" evidence="1">
    <location>
        <begin position="23"/>
        <end position="83"/>
    </location>
</feature>
<proteinExistence type="predicted"/>
<feature type="domain" description="C-type lectin" evidence="2">
    <location>
        <begin position="51"/>
        <end position="82"/>
    </location>
</feature>
<evidence type="ECO:0000313" key="3">
    <source>
        <dbReference type="EMBL" id="KAL3883167.1"/>
    </source>
</evidence>
<feature type="signal peptide" evidence="1">
    <location>
        <begin position="1"/>
        <end position="22"/>
    </location>
</feature>
<sequence length="83" mass="9561">MKIVNITRTLVSFVQFLMVASWCNNPDTLQKDGWTFYNGALYKSFDNIWLSHTESENYCQQYGGSLVTIKNAKENAFVNTIIK</sequence>
<dbReference type="InterPro" id="IPR001304">
    <property type="entry name" value="C-type_lectin-like"/>
</dbReference>
<dbReference type="Pfam" id="PF00059">
    <property type="entry name" value="Lectin_C"/>
    <property type="match status" value="1"/>
</dbReference>
<protein>
    <recommendedName>
        <fullName evidence="2">C-type lectin domain-containing protein</fullName>
    </recommendedName>
</protein>
<dbReference type="Proteomes" id="UP001634394">
    <property type="component" value="Unassembled WGS sequence"/>
</dbReference>
<evidence type="ECO:0000313" key="4">
    <source>
        <dbReference type="EMBL" id="KAL3883200.1"/>
    </source>
</evidence>
<accession>A0ABD3XBU0</accession>
<gene>
    <name evidence="3" type="ORF">ACJMK2_029458</name>
    <name evidence="4" type="ORF">ACJMK2_029490</name>
</gene>